<dbReference type="Gene3D" id="2.60.40.1910">
    <property type="match status" value="1"/>
</dbReference>
<dbReference type="InterPro" id="IPR050344">
    <property type="entry name" value="Peptidase_M1_aminopeptidases"/>
</dbReference>
<evidence type="ECO:0000256" key="1">
    <source>
        <dbReference type="ARBA" id="ARBA00010136"/>
    </source>
</evidence>
<keyword evidence="2" id="KW-0732">Signal</keyword>
<dbReference type="AlphaFoldDB" id="A0A1B6CI33"/>
<name>A0A1B6CI33_9HEMI</name>
<evidence type="ECO:0000313" key="6">
    <source>
        <dbReference type="EMBL" id="JAS13077.1"/>
    </source>
</evidence>
<organism evidence="6">
    <name type="scientific">Clastoptera arizonana</name>
    <name type="common">Arizona spittle bug</name>
    <dbReference type="NCBI Taxonomy" id="38151"/>
    <lineage>
        <taxon>Eukaryota</taxon>
        <taxon>Metazoa</taxon>
        <taxon>Ecdysozoa</taxon>
        <taxon>Arthropoda</taxon>
        <taxon>Hexapoda</taxon>
        <taxon>Insecta</taxon>
        <taxon>Pterygota</taxon>
        <taxon>Neoptera</taxon>
        <taxon>Paraneoptera</taxon>
        <taxon>Hemiptera</taxon>
        <taxon>Auchenorrhyncha</taxon>
        <taxon>Cercopoidea</taxon>
        <taxon>Clastopteridae</taxon>
        <taxon>Clastoptera</taxon>
    </lineage>
</organism>
<dbReference type="Pfam" id="PF17900">
    <property type="entry name" value="Peptidase_M1_N"/>
    <property type="match status" value="1"/>
</dbReference>
<dbReference type="SUPFAM" id="SSF63737">
    <property type="entry name" value="Leukotriene A4 hydrolase N-terminal domain"/>
    <property type="match status" value="1"/>
</dbReference>
<dbReference type="GO" id="GO:0008237">
    <property type="term" value="F:metallopeptidase activity"/>
    <property type="evidence" value="ECO:0007669"/>
    <property type="project" value="InterPro"/>
</dbReference>
<evidence type="ECO:0000259" key="4">
    <source>
        <dbReference type="Pfam" id="PF11838"/>
    </source>
</evidence>
<feature type="domain" description="Aminopeptidase N-like N-terminal" evidence="5">
    <location>
        <begin position="34"/>
        <end position="236"/>
    </location>
</feature>
<dbReference type="EMBL" id="GEDC01024221">
    <property type="protein sequence ID" value="JAS13077.1"/>
    <property type="molecule type" value="Transcribed_RNA"/>
</dbReference>
<dbReference type="InterPro" id="IPR045357">
    <property type="entry name" value="Aminopeptidase_N-like_N"/>
</dbReference>
<dbReference type="Gene3D" id="2.60.40.1730">
    <property type="entry name" value="tricorn interacting facor f3 domain"/>
    <property type="match status" value="1"/>
</dbReference>
<feature type="non-terminal residue" evidence="6">
    <location>
        <position position="1"/>
    </location>
</feature>
<dbReference type="InterPro" id="IPR042097">
    <property type="entry name" value="Aminopeptidase_N-like_N_sf"/>
</dbReference>
<reference evidence="6" key="1">
    <citation type="submission" date="2015-12" db="EMBL/GenBank/DDBJ databases">
        <title>De novo transcriptome assembly of four potential Pierce s Disease insect vectors from Arizona vineyards.</title>
        <authorList>
            <person name="Tassone E.E."/>
        </authorList>
    </citation>
    <scope>NUCLEOTIDE SEQUENCE</scope>
</reference>
<feature type="domain" description="ERAP1-like C-terminal" evidence="4">
    <location>
        <begin position="581"/>
        <end position="902"/>
    </location>
</feature>
<dbReference type="Pfam" id="PF11838">
    <property type="entry name" value="ERAP1_C"/>
    <property type="match status" value="1"/>
</dbReference>
<protein>
    <recommendedName>
        <fullName evidence="8">Aminopeptidase</fullName>
    </recommendedName>
</protein>
<dbReference type="GO" id="GO:0005615">
    <property type="term" value="C:extracellular space"/>
    <property type="evidence" value="ECO:0007669"/>
    <property type="project" value="TreeGrafter"/>
</dbReference>
<sequence length="947" mass="107606">LSRTQILSYMDWGSLLAGFCLLVSVQGLQPSIVPRGYRLDLYPYPGDGVFKGRIRIDIIYTGEGEPTNKIILHADPSLNIVDKEVKVLRLADLDSEEEEDSSGEATILSVTEFKRVNQTCVIHLSQKLLRDSTYQLDLQFDGIIGTNVSNAIFQDSYVDQGTGERRWFVVLNLKAGTARYVFPCFDEPHYKTWVELSVAHKRDYHILSSMPVTDVTNVTKEGLWVRDHFLRTPPMSVNSLALLVSDFQQPATNFLPTDEIRVGVWGRTDFIGALVKSQQLLPNVMVSLEIYLSRPYPLPQLNLVALPGLVDDYPISAWGLQLFKESDLMNGNNFWLTYRLAKAAAIQWLSHLATPYNQSAVTSGLTNFLATTVAKQLERQTSCWYTTSSVHNLYLEYGKPKSLSIDKRQRSSLAVTKAQLFFQMLEMVLGQSTFKNGIQNFLSKKEFLMYKDEDLWTILSEQAHLDEKIAPTMTVESIALPWITKERLPILSVTINYNTMAVSVSQETFINHLETKWASSKVVKKPAAPEEYWWVPLYIMEQQMASEGEAPQSNDSTRLLGWLKPDQHEMELNDVVNSGKFIVVNPGSIGPFLVNYDRQTWEVLSSHVSSLPVKVRTQLLHDSLTLALAGHLHPVVGLKMTAFLKKEKAAIVWNTFYPLVERLRKLFEGTNVSQDIDTYLQLLVSPILEALGEEADKNPSYKTDFRVKTRFLLCSSGFKPCVEQARHYFSLWLNSSSPDAAIPIALSHLCTVFAHGSQEEWDFGLQRLLNFPSNRSTVERTFLLKTLTGCSEDNKQYNKLLNEIFISETSNETFSEADRFTTLLSISSNNVGYLSLFNFLKENWQILKERLSSNLWEYYIQMALGRFKTQDGLTMVTGLLQEKKGQLGSAEKVAEEAVETVKLHVKWAEENLPAMSSWLNETLSNPWPPQRFKFQDVTIVTRTRKYG</sequence>
<evidence type="ECO:0000259" key="5">
    <source>
        <dbReference type="Pfam" id="PF17900"/>
    </source>
</evidence>
<gene>
    <name evidence="7" type="ORF">g.13099</name>
    <name evidence="6" type="ORF">g.13100</name>
</gene>
<dbReference type="GO" id="GO:0016020">
    <property type="term" value="C:membrane"/>
    <property type="evidence" value="ECO:0007669"/>
    <property type="project" value="TreeGrafter"/>
</dbReference>
<feature type="domain" description="Peptidase M1 membrane alanine aminopeptidase" evidence="3">
    <location>
        <begin position="285"/>
        <end position="467"/>
    </location>
</feature>
<evidence type="ECO:0000313" key="7">
    <source>
        <dbReference type="EMBL" id="JAS21713.1"/>
    </source>
</evidence>
<feature type="chain" id="PRO_5008580407" description="Aminopeptidase" evidence="2">
    <location>
        <begin position="28"/>
        <end position="947"/>
    </location>
</feature>
<dbReference type="InterPro" id="IPR014782">
    <property type="entry name" value="Peptidase_M1_dom"/>
</dbReference>
<dbReference type="Gene3D" id="1.25.50.20">
    <property type="match status" value="1"/>
</dbReference>
<dbReference type="SUPFAM" id="SSF55486">
    <property type="entry name" value="Metalloproteases ('zincins'), catalytic domain"/>
    <property type="match status" value="1"/>
</dbReference>
<dbReference type="GO" id="GO:0005737">
    <property type="term" value="C:cytoplasm"/>
    <property type="evidence" value="ECO:0007669"/>
    <property type="project" value="TreeGrafter"/>
</dbReference>
<accession>A0A1B6CI33</accession>
<dbReference type="PANTHER" id="PTHR11533:SF18">
    <property type="entry name" value="FI02158P"/>
    <property type="match status" value="1"/>
</dbReference>
<dbReference type="GO" id="GO:0008270">
    <property type="term" value="F:zinc ion binding"/>
    <property type="evidence" value="ECO:0007669"/>
    <property type="project" value="InterPro"/>
</dbReference>
<proteinExistence type="inferred from homology"/>
<evidence type="ECO:0000259" key="3">
    <source>
        <dbReference type="Pfam" id="PF01433"/>
    </source>
</evidence>
<dbReference type="InterPro" id="IPR024571">
    <property type="entry name" value="ERAP1-like_C_dom"/>
</dbReference>
<dbReference type="PANTHER" id="PTHR11533">
    <property type="entry name" value="PROTEASE M1 ZINC METALLOPROTEASE"/>
    <property type="match status" value="1"/>
</dbReference>
<feature type="signal peptide" evidence="2">
    <location>
        <begin position="1"/>
        <end position="27"/>
    </location>
</feature>
<evidence type="ECO:0008006" key="8">
    <source>
        <dbReference type="Google" id="ProtNLM"/>
    </source>
</evidence>
<dbReference type="EMBL" id="GEDC01015585">
    <property type="protein sequence ID" value="JAS21713.1"/>
    <property type="molecule type" value="Transcribed_RNA"/>
</dbReference>
<dbReference type="Gene3D" id="1.10.390.10">
    <property type="entry name" value="Neutral Protease Domain 2"/>
    <property type="match status" value="1"/>
</dbReference>
<evidence type="ECO:0000256" key="2">
    <source>
        <dbReference type="SAM" id="SignalP"/>
    </source>
</evidence>
<dbReference type="Pfam" id="PF01433">
    <property type="entry name" value="Peptidase_M1"/>
    <property type="match status" value="1"/>
</dbReference>
<comment type="similarity">
    <text evidence="1">Belongs to the peptidase M1 family.</text>
</comment>
<dbReference type="InterPro" id="IPR027268">
    <property type="entry name" value="Peptidase_M4/M1_CTD_sf"/>
</dbReference>